<dbReference type="EMBL" id="MCGO01000024">
    <property type="protein sequence ID" value="ORY43596.1"/>
    <property type="molecule type" value="Genomic_DNA"/>
</dbReference>
<name>A0A1Y2C9I1_9FUNG</name>
<dbReference type="OrthoDB" id="10282370at2759"/>
<dbReference type="Proteomes" id="UP000193642">
    <property type="component" value="Unassembled WGS sequence"/>
</dbReference>
<protein>
    <submittedName>
        <fullName evidence="1">Uncharacterized protein</fullName>
    </submittedName>
</protein>
<accession>A0A1Y2C9I1</accession>
<evidence type="ECO:0000313" key="2">
    <source>
        <dbReference type="Proteomes" id="UP000193642"/>
    </source>
</evidence>
<evidence type="ECO:0000313" key="1">
    <source>
        <dbReference type="EMBL" id="ORY43596.1"/>
    </source>
</evidence>
<reference evidence="1 2" key="1">
    <citation type="submission" date="2016-07" db="EMBL/GenBank/DDBJ databases">
        <title>Pervasive Adenine N6-methylation of Active Genes in Fungi.</title>
        <authorList>
            <consortium name="DOE Joint Genome Institute"/>
            <person name="Mondo S.J."/>
            <person name="Dannebaum R.O."/>
            <person name="Kuo R.C."/>
            <person name="Labutti K."/>
            <person name="Haridas S."/>
            <person name="Kuo A."/>
            <person name="Salamov A."/>
            <person name="Ahrendt S.R."/>
            <person name="Lipzen A."/>
            <person name="Sullivan W."/>
            <person name="Andreopoulos W.B."/>
            <person name="Clum A."/>
            <person name="Lindquist E."/>
            <person name="Daum C."/>
            <person name="Ramamoorthy G.K."/>
            <person name="Gryganskyi A."/>
            <person name="Culley D."/>
            <person name="Magnuson J.K."/>
            <person name="James T.Y."/>
            <person name="O'Malley M.A."/>
            <person name="Stajich J.E."/>
            <person name="Spatafora J.W."/>
            <person name="Visel A."/>
            <person name="Grigoriev I.V."/>
        </authorList>
    </citation>
    <scope>NUCLEOTIDE SEQUENCE [LARGE SCALE GENOMIC DNA]</scope>
    <source>
        <strain evidence="1 2">JEL800</strain>
    </source>
</reference>
<organism evidence="1 2">
    <name type="scientific">Rhizoclosmatium globosum</name>
    <dbReference type="NCBI Taxonomy" id="329046"/>
    <lineage>
        <taxon>Eukaryota</taxon>
        <taxon>Fungi</taxon>
        <taxon>Fungi incertae sedis</taxon>
        <taxon>Chytridiomycota</taxon>
        <taxon>Chytridiomycota incertae sedis</taxon>
        <taxon>Chytridiomycetes</taxon>
        <taxon>Chytridiales</taxon>
        <taxon>Chytriomycetaceae</taxon>
        <taxon>Rhizoclosmatium</taxon>
    </lineage>
</organism>
<sequence>MDDPELLAYIDAKVKENLQIYLVHQVEQLDTALELLIDVRRDVDGLQSAMQQLQGDHSRTKDKIGSMNRRQIVTALKSDLKMNLLESEEVDGYIDESSEQFSEHRLLLKKIVSKELLHEIETEHNLVDEKDDINRTLKINVKPNIIETILQEDLQSKEPVQSNVSFKESYTKFASNLAISTAKSVIPTSIYQIMDHTLMAALYKNLEKGKPRINDDTYIGRAMQARKKDWERRNSQNDFTQTIHQIELEVENTEPFVTEVKHSHDVEANVISYQIANDSQSNSELTDVNSNFKSEPTQPACSAIIENSLSNQTERPITAEHQYESLKTVAGKENSFIKVAVNTVSSAAEAILPLQVQQILTYALVNVSKEKNSAHRNFESVNTKKPVKHDHFPYLGRAMKARQNECKRRNPQMKLDEDTNEKLPDYDEPSFAQEGIPLNHPPKEYLIPNYMMTTDLLAMAKEYAPLPFHNMIDYAVFELVNNSKIKREAALKIKQCLKEKRERKDKHECGDKVNQKQSVKASPNILKYYINFATGFALTAARAVLPCQISQMMEYALVSVCEE</sequence>
<gene>
    <name evidence="1" type="ORF">BCR33DRAFT_717288</name>
</gene>
<dbReference type="AlphaFoldDB" id="A0A1Y2C9I1"/>
<comment type="caution">
    <text evidence="1">The sequence shown here is derived from an EMBL/GenBank/DDBJ whole genome shotgun (WGS) entry which is preliminary data.</text>
</comment>
<keyword evidence="2" id="KW-1185">Reference proteome</keyword>
<proteinExistence type="predicted"/>